<proteinExistence type="predicted"/>
<evidence type="ECO:0000313" key="1">
    <source>
        <dbReference type="EMBL" id="GEY17948.1"/>
    </source>
</evidence>
<organism evidence="1">
    <name type="scientific">Tanacetum cinerariifolium</name>
    <name type="common">Dalmatian daisy</name>
    <name type="synonym">Chrysanthemum cinerariifolium</name>
    <dbReference type="NCBI Taxonomy" id="118510"/>
    <lineage>
        <taxon>Eukaryota</taxon>
        <taxon>Viridiplantae</taxon>
        <taxon>Streptophyta</taxon>
        <taxon>Embryophyta</taxon>
        <taxon>Tracheophyta</taxon>
        <taxon>Spermatophyta</taxon>
        <taxon>Magnoliopsida</taxon>
        <taxon>eudicotyledons</taxon>
        <taxon>Gunneridae</taxon>
        <taxon>Pentapetalae</taxon>
        <taxon>asterids</taxon>
        <taxon>campanulids</taxon>
        <taxon>Asterales</taxon>
        <taxon>Asteraceae</taxon>
        <taxon>Asteroideae</taxon>
        <taxon>Anthemideae</taxon>
        <taxon>Anthemidinae</taxon>
        <taxon>Tanacetum</taxon>
    </lineage>
</organism>
<reference evidence="1" key="1">
    <citation type="journal article" date="2019" name="Sci. Rep.">
        <title>Draft genome of Tanacetum cinerariifolium, the natural source of mosquito coil.</title>
        <authorList>
            <person name="Yamashiro T."/>
            <person name="Shiraishi A."/>
            <person name="Satake H."/>
            <person name="Nakayama K."/>
        </authorList>
    </citation>
    <scope>NUCLEOTIDE SEQUENCE</scope>
</reference>
<name>A0A699HH68_TANCI</name>
<sequence length="213" mass="24237">MDQESAHMVAASKVLMLKPGVETIMPPTIVEEKAKKRLEMKAIEKRFGGNAATKKTQKNLLKHQYENFTASSSKSLDQTFDKLQKFISQLEILGEQLSQEDVNQKFLRSLTNEAVNTTHDVSTASTQANTANSPNVNNLSDDVIYAFLASQPRSSQLVNEDLKQIHSDDLEEMDLKWQMAMLRIRARRFLKKTRKKMTINGDKNRLSSCLFRT</sequence>
<dbReference type="Pfam" id="PF14223">
    <property type="entry name" value="Retrotran_gag_2"/>
    <property type="match status" value="1"/>
</dbReference>
<protein>
    <submittedName>
        <fullName evidence="1">Uncharacterized protein</fullName>
    </submittedName>
</protein>
<gene>
    <name evidence="1" type="ORF">Tci_389922</name>
</gene>
<dbReference type="AlphaFoldDB" id="A0A699HH68"/>
<comment type="caution">
    <text evidence="1">The sequence shown here is derived from an EMBL/GenBank/DDBJ whole genome shotgun (WGS) entry which is preliminary data.</text>
</comment>
<accession>A0A699HH68</accession>
<dbReference type="EMBL" id="BKCJ010157837">
    <property type="protein sequence ID" value="GEY17948.1"/>
    <property type="molecule type" value="Genomic_DNA"/>
</dbReference>